<feature type="transmembrane region" description="Helical" evidence="7">
    <location>
        <begin position="283"/>
        <end position="306"/>
    </location>
</feature>
<evidence type="ECO:0000256" key="5">
    <source>
        <dbReference type="ARBA" id="ARBA00022989"/>
    </source>
</evidence>
<keyword evidence="2 7" id="KW-0813">Transport</keyword>
<dbReference type="GO" id="GO:0005886">
    <property type="term" value="C:plasma membrane"/>
    <property type="evidence" value="ECO:0007669"/>
    <property type="project" value="UniProtKB-SubCell"/>
</dbReference>
<dbReference type="PROSITE" id="PS50928">
    <property type="entry name" value="ABC_TM1"/>
    <property type="match status" value="1"/>
</dbReference>
<dbReference type="AlphaFoldDB" id="A0A934MEG7"/>
<organism evidence="9 10">
    <name type="scientific">Acuticoccus mangrovi</name>
    <dbReference type="NCBI Taxonomy" id="2796142"/>
    <lineage>
        <taxon>Bacteria</taxon>
        <taxon>Pseudomonadati</taxon>
        <taxon>Pseudomonadota</taxon>
        <taxon>Alphaproteobacteria</taxon>
        <taxon>Hyphomicrobiales</taxon>
        <taxon>Amorphaceae</taxon>
        <taxon>Acuticoccus</taxon>
    </lineage>
</organism>
<dbReference type="InterPro" id="IPR000515">
    <property type="entry name" value="MetI-like"/>
</dbReference>
<evidence type="ECO:0000256" key="4">
    <source>
        <dbReference type="ARBA" id="ARBA00022692"/>
    </source>
</evidence>
<feature type="transmembrane region" description="Helical" evidence="7">
    <location>
        <begin position="237"/>
        <end position="263"/>
    </location>
</feature>
<comment type="subcellular location">
    <subcellularLocation>
        <location evidence="1 7">Cell membrane</location>
        <topology evidence="1 7">Multi-pass membrane protein</topology>
    </subcellularLocation>
</comment>
<name>A0A934MEG7_9HYPH</name>
<keyword evidence="10" id="KW-1185">Reference proteome</keyword>
<evidence type="ECO:0000256" key="2">
    <source>
        <dbReference type="ARBA" id="ARBA00022448"/>
    </source>
</evidence>
<evidence type="ECO:0000256" key="1">
    <source>
        <dbReference type="ARBA" id="ARBA00004651"/>
    </source>
</evidence>
<keyword evidence="6 7" id="KW-0472">Membrane</keyword>
<proteinExistence type="inferred from homology"/>
<comment type="similarity">
    <text evidence="7">Belongs to the binding-protein-dependent transport system permease family.</text>
</comment>
<feature type="transmembrane region" description="Helical" evidence="7">
    <location>
        <begin position="179"/>
        <end position="199"/>
    </location>
</feature>
<keyword evidence="4 7" id="KW-0812">Transmembrane</keyword>
<evidence type="ECO:0000256" key="3">
    <source>
        <dbReference type="ARBA" id="ARBA00022475"/>
    </source>
</evidence>
<evidence type="ECO:0000313" key="10">
    <source>
        <dbReference type="Proteomes" id="UP000609531"/>
    </source>
</evidence>
<dbReference type="Gene3D" id="1.10.3720.10">
    <property type="entry name" value="MetI-like"/>
    <property type="match status" value="1"/>
</dbReference>
<dbReference type="EMBL" id="JAEKJA010000001">
    <property type="protein sequence ID" value="MBJ3774358.1"/>
    <property type="molecule type" value="Genomic_DNA"/>
</dbReference>
<reference evidence="9" key="1">
    <citation type="submission" date="2020-12" db="EMBL/GenBank/DDBJ databases">
        <title>Bacterial taxonomy.</title>
        <authorList>
            <person name="Pan X."/>
        </authorList>
    </citation>
    <scope>NUCLEOTIDE SEQUENCE</scope>
    <source>
        <strain evidence="9">B2012</strain>
    </source>
</reference>
<keyword evidence="3" id="KW-1003">Cell membrane</keyword>
<evidence type="ECO:0000256" key="6">
    <source>
        <dbReference type="ARBA" id="ARBA00023136"/>
    </source>
</evidence>
<evidence type="ECO:0000313" key="9">
    <source>
        <dbReference type="EMBL" id="MBJ3774358.1"/>
    </source>
</evidence>
<dbReference type="PANTHER" id="PTHR43163:SF9">
    <property type="entry name" value="ABC TRANSPORTER PERMEASE PROTEIN"/>
    <property type="match status" value="1"/>
</dbReference>
<gene>
    <name evidence="9" type="ORF">JCR33_01580</name>
</gene>
<dbReference type="CDD" id="cd06261">
    <property type="entry name" value="TM_PBP2"/>
    <property type="match status" value="1"/>
</dbReference>
<feature type="domain" description="ABC transmembrane type-1" evidence="8">
    <location>
        <begin position="93"/>
        <end position="306"/>
    </location>
</feature>
<comment type="caution">
    <text evidence="9">The sequence shown here is derived from an EMBL/GenBank/DDBJ whole genome shotgun (WGS) entry which is preliminary data.</text>
</comment>
<evidence type="ECO:0000256" key="7">
    <source>
        <dbReference type="RuleBase" id="RU363032"/>
    </source>
</evidence>
<dbReference type="InterPro" id="IPR035906">
    <property type="entry name" value="MetI-like_sf"/>
</dbReference>
<evidence type="ECO:0000259" key="8">
    <source>
        <dbReference type="PROSITE" id="PS50928"/>
    </source>
</evidence>
<sequence>MGAALGQRVVVLLIVAVAVFALLEVAKGDAVDAYLAQTGGGDAGYAETLRQSFGLAGTVPDRLFTYLGRLVRLDLGTSVAFGRPVTQVLAERLPITLILMGSALLITSVVGTILGIVASRRPGGVVDTLVITVALVLNATPGFLVALVGLLVFAVMLRWLPVGGIGTIGRAEGSPALDMVRHLVLPVSTLALTYLALYVRVTRAAMIEMAGADMVRTARAKGLGGRRLLLRHELRPALMPIVTLIGVQGSAMLGGSVVVETVFAVPGYGSLAAMAVAQRDTLLLAGVVLSGAVLVVAVNALVDILYGVIDPRVRLAGAAGRG</sequence>
<keyword evidence="5 7" id="KW-1133">Transmembrane helix</keyword>
<dbReference type="Pfam" id="PF00528">
    <property type="entry name" value="BPD_transp_1"/>
    <property type="match status" value="1"/>
</dbReference>
<protein>
    <submittedName>
        <fullName evidence="9">ABC transporter permease</fullName>
    </submittedName>
</protein>
<feature type="transmembrane region" description="Helical" evidence="7">
    <location>
        <begin position="129"/>
        <end position="159"/>
    </location>
</feature>
<dbReference type="GO" id="GO:0055085">
    <property type="term" value="P:transmembrane transport"/>
    <property type="evidence" value="ECO:0007669"/>
    <property type="project" value="InterPro"/>
</dbReference>
<dbReference type="SUPFAM" id="SSF161098">
    <property type="entry name" value="MetI-like"/>
    <property type="match status" value="1"/>
</dbReference>
<dbReference type="PANTHER" id="PTHR43163">
    <property type="entry name" value="DIPEPTIDE TRANSPORT SYSTEM PERMEASE PROTEIN DPPB-RELATED"/>
    <property type="match status" value="1"/>
</dbReference>
<accession>A0A934MEG7</accession>
<dbReference type="Proteomes" id="UP000609531">
    <property type="component" value="Unassembled WGS sequence"/>
</dbReference>
<feature type="transmembrane region" description="Helical" evidence="7">
    <location>
        <begin position="93"/>
        <end position="117"/>
    </location>
</feature>